<accession>A3TTJ7</accession>
<keyword evidence="2" id="KW-1185">Reference proteome</keyword>
<dbReference type="eggNOG" id="ENOG5032Z86">
    <property type="taxonomic scope" value="Bacteria"/>
</dbReference>
<organism evidence="1 2">
    <name type="scientific">Pseudooceanicola batsensis (strain ATCC BAA-863 / DSM 15984 / KCTC 12145 / HTCC2597)</name>
    <name type="common">Oceanicola batsensis</name>
    <dbReference type="NCBI Taxonomy" id="252305"/>
    <lineage>
        <taxon>Bacteria</taxon>
        <taxon>Pseudomonadati</taxon>
        <taxon>Pseudomonadota</taxon>
        <taxon>Alphaproteobacteria</taxon>
        <taxon>Rhodobacterales</taxon>
        <taxon>Paracoccaceae</taxon>
        <taxon>Pseudooceanicola</taxon>
    </lineage>
</organism>
<evidence type="ECO:0000313" key="1">
    <source>
        <dbReference type="EMBL" id="EAQ04974.1"/>
    </source>
</evidence>
<sequence length="74" mass="8061">MSPEKMVTMANQIATFFASQPGDDQALRTAAHINDFWDPRMRRHLLDHLAAGGEGLKPLVREAQPHIAAPAATA</sequence>
<gene>
    <name evidence="1" type="ORF">OB2597_06810</name>
</gene>
<name>A3TTJ7_PSEBH</name>
<evidence type="ECO:0000313" key="2">
    <source>
        <dbReference type="Proteomes" id="UP000004318"/>
    </source>
</evidence>
<protein>
    <submittedName>
        <fullName evidence="1">NAD-dependent formate dehydrogenase, delta subunit</fullName>
    </submittedName>
</protein>
<dbReference type="RefSeq" id="WP_009805591.1">
    <property type="nucleotide sequence ID" value="NZ_CH724131.1"/>
</dbReference>
<comment type="caution">
    <text evidence="1">The sequence shown here is derived from an EMBL/GenBank/DDBJ whole genome shotgun (WGS) entry which is preliminary data.</text>
</comment>
<dbReference type="AlphaFoldDB" id="A3TTJ7"/>
<dbReference type="STRING" id="252305.OB2597_06810"/>
<dbReference type="Proteomes" id="UP000004318">
    <property type="component" value="Unassembled WGS sequence"/>
</dbReference>
<proteinExistence type="predicted"/>
<dbReference type="InterPro" id="IPR021074">
    <property type="entry name" value="Formate_DH_dsu"/>
</dbReference>
<reference evidence="1 2" key="1">
    <citation type="journal article" date="2010" name="J. Bacteriol.">
        <title>Genome sequences of Oceanicola granulosus HTCC2516(T) and Oceanicola batsensis HTCC2597(TDelta).</title>
        <authorList>
            <person name="Thrash J.C."/>
            <person name="Cho J.C."/>
            <person name="Vergin K.L."/>
            <person name="Giovannoni S.J."/>
        </authorList>
    </citation>
    <scope>NUCLEOTIDE SEQUENCE [LARGE SCALE GENOMIC DNA]</scope>
    <source>
        <strain evidence="2">ATCC BAA-863 / DSM 15984 / KCTC 12145 / HTCC2597</strain>
    </source>
</reference>
<dbReference type="EMBL" id="AAMO01000001">
    <property type="protein sequence ID" value="EAQ04974.1"/>
    <property type="molecule type" value="Genomic_DNA"/>
</dbReference>
<dbReference type="OrthoDB" id="7409377at2"/>
<dbReference type="HOGENOM" id="CLU_166802_0_1_5"/>
<dbReference type="Pfam" id="PF11390">
    <property type="entry name" value="FdsD"/>
    <property type="match status" value="1"/>
</dbReference>